<feature type="non-terminal residue" evidence="4">
    <location>
        <position position="1"/>
    </location>
</feature>
<accession>A0A1D1XYS1</accession>
<dbReference type="InterPro" id="IPR000566">
    <property type="entry name" value="Lipocln_cytosolic_FA-bd_dom"/>
</dbReference>
<feature type="region of interest" description="Disordered" evidence="2">
    <location>
        <begin position="1"/>
        <end position="25"/>
    </location>
</feature>
<feature type="compositionally biased region" description="Pro residues" evidence="2">
    <location>
        <begin position="7"/>
        <end position="18"/>
    </location>
</feature>
<dbReference type="FunFam" id="2.40.128.20:FF:000001">
    <property type="entry name" value="Fatty acid-binding protein, adipocyte"/>
    <property type="match status" value="1"/>
</dbReference>
<sequence length="168" mass="18166">SSLARSPAPPPPGPPLRPPASLHLPVNSSTMGLSDFANKKFKLASSDKFDDYMKALGVSFVTRQVGNAVSPVVHMTVDGDQYTLTSESTFKTSTISFKLGEPFDQETPDGRKVKATIVLEGDNTLVETQDPQGSGKATKIVREFSASEIKMTLTVDSIVCTRIYKLQE</sequence>
<dbReference type="Gene3D" id="2.40.128.20">
    <property type="match status" value="1"/>
</dbReference>
<dbReference type="Pfam" id="PF00061">
    <property type="entry name" value="Lipocalin"/>
    <property type="match status" value="1"/>
</dbReference>
<dbReference type="InterPro" id="IPR000463">
    <property type="entry name" value="Fatty_acid-bd"/>
</dbReference>
<protein>
    <submittedName>
        <fullName evidence="4">Fatty acid-binding protein, muscle</fullName>
    </submittedName>
</protein>
<evidence type="ECO:0000259" key="3">
    <source>
        <dbReference type="Pfam" id="PF00061"/>
    </source>
</evidence>
<gene>
    <name evidence="4" type="primary">FABPM</name>
    <name evidence="4" type="ORF">g.45642</name>
</gene>
<dbReference type="EMBL" id="GDJX01020402">
    <property type="protein sequence ID" value="JAT47534.1"/>
    <property type="molecule type" value="Transcribed_RNA"/>
</dbReference>
<dbReference type="InterPro" id="IPR031259">
    <property type="entry name" value="ILBP"/>
</dbReference>
<name>A0A1D1XYS1_9ARAE</name>
<dbReference type="InterPro" id="IPR012674">
    <property type="entry name" value="Calycin"/>
</dbReference>
<dbReference type="GO" id="GO:0008289">
    <property type="term" value="F:lipid binding"/>
    <property type="evidence" value="ECO:0007669"/>
    <property type="project" value="InterPro"/>
</dbReference>
<evidence type="ECO:0000256" key="1">
    <source>
        <dbReference type="ARBA" id="ARBA00008390"/>
    </source>
</evidence>
<dbReference type="PRINTS" id="PR00178">
    <property type="entry name" value="FATTYACIDBP"/>
</dbReference>
<dbReference type="PANTHER" id="PTHR11955">
    <property type="entry name" value="FATTY ACID BINDING PROTEIN"/>
    <property type="match status" value="1"/>
</dbReference>
<reference evidence="4" key="1">
    <citation type="submission" date="2015-07" db="EMBL/GenBank/DDBJ databases">
        <title>Transcriptome Assembly of Anthurium amnicola.</title>
        <authorList>
            <person name="Suzuki J."/>
        </authorList>
    </citation>
    <scope>NUCLEOTIDE SEQUENCE</scope>
</reference>
<dbReference type="AlphaFoldDB" id="A0A1D1XYS1"/>
<evidence type="ECO:0000256" key="2">
    <source>
        <dbReference type="SAM" id="MobiDB-lite"/>
    </source>
</evidence>
<feature type="domain" description="Lipocalin/cytosolic fatty-acid binding" evidence="3">
    <location>
        <begin position="44"/>
        <end position="165"/>
    </location>
</feature>
<dbReference type="SUPFAM" id="SSF50814">
    <property type="entry name" value="Lipocalins"/>
    <property type="match status" value="1"/>
</dbReference>
<organism evidence="4">
    <name type="scientific">Anthurium amnicola</name>
    <dbReference type="NCBI Taxonomy" id="1678845"/>
    <lineage>
        <taxon>Eukaryota</taxon>
        <taxon>Viridiplantae</taxon>
        <taxon>Streptophyta</taxon>
        <taxon>Embryophyta</taxon>
        <taxon>Tracheophyta</taxon>
        <taxon>Spermatophyta</taxon>
        <taxon>Magnoliopsida</taxon>
        <taxon>Liliopsida</taxon>
        <taxon>Araceae</taxon>
        <taxon>Pothoideae</taxon>
        <taxon>Potheae</taxon>
        <taxon>Anthurium</taxon>
    </lineage>
</organism>
<comment type="similarity">
    <text evidence="1">Belongs to the calycin superfamily. Fatty-acid binding protein (FABP) family.</text>
</comment>
<evidence type="ECO:0000313" key="4">
    <source>
        <dbReference type="EMBL" id="JAT47534.1"/>
    </source>
</evidence>
<proteinExistence type="inferred from homology"/>